<proteinExistence type="predicted"/>
<name>A0ABV8V6B9_9GAMM</name>
<dbReference type="RefSeq" id="WP_290261180.1">
    <property type="nucleotide sequence ID" value="NZ_JAUFQG010000004.1"/>
</dbReference>
<evidence type="ECO:0000313" key="1">
    <source>
        <dbReference type="EMBL" id="MFC4363406.1"/>
    </source>
</evidence>
<gene>
    <name evidence="1" type="ORF">ACFOX3_13910</name>
</gene>
<protein>
    <submittedName>
        <fullName evidence="1">Uncharacterized protein</fullName>
    </submittedName>
</protein>
<sequence>MKSQDVEDVIACLGDERRIFRYFKDRYCFDLLALDLQRQQLAQVKVAQLKAGPLARYLQKPLLASALKQCGGGVVDVKSFGPVDAVQALPFSITLGRWGDGDRGWDQTSRNQCNLVLQLNFDSGHNARYNRLVKPANAYGPFESYGHPVHQQGYKTLAWVRLDIDFGTGEVLIEEIQNDWLRKAERVLDRINRRRSRSPQVKPQDVIRAINGSYNDLVTYVEKELQPYRNLWAEAAMLAAIRFIKDDLGISTVYYHSFDTGIKLKRVGGAPPRSMYTTLPKQFGFELTTEVPEMLATHKHSRRYIKAIKAPSWFRREV</sequence>
<reference evidence="2" key="1">
    <citation type="journal article" date="2019" name="Int. J. Syst. Evol. Microbiol.">
        <title>The Global Catalogue of Microorganisms (GCM) 10K type strain sequencing project: providing services to taxonomists for standard genome sequencing and annotation.</title>
        <authorList>
            <consortium name="The Broad Institute Genomics Platform"/>
            <consortium name="The Broad Institute Genome Sequencing Center for Infectious Disease"/>
            <person name="Wu L."/>
            <person name="Ma J."/>
        </authorList>
    </citation>
    <scope>NUCLEOTIDE SEQUENCE [LARGE SCALE GENOMIC DNA]</scope>
    <source>
        <strain evidence="2">CECT 8570</strain>
    </source>
</reference>
<organism evidence="1 2">
    <name type="scientific">Simiduia curdlanivorans</name>
    <dbReference type="NCBI Taxonomy" id="1492769"/>
    <lineage>
        <taxon>Bacteria</taxon>
        <taxon>Pseudomonadati</taxon>
        <taxon>Pseudomonadota</taxon>
        <taxon>Gammaproteobacteria</taxon>
        <taxon>Cellvibrionales</taxon>
        <taxon>Cellvibrionaceae</taxon>
        <taxon>Simiduia</taxon>
    </lineage>
</organism>
<dbReference type="Proteomes" id="UP001595840">
    <property type="component" value="Unassembled WGS sequence"/>
</dbReference>
<evidence type="ECO:0000313" key="2">
    <source>
        <dbReference type="Proteomes" id="UP001595840"/>
    </source>
</evidence>
<accession>A0ABV8V6B9</accession>
<keyword evidence="2" id="KW-1185">Reference proteome</keyword>
<dbReference type="EMBL" id="JBHSCX010000020">
    <property type="protein sequence ID" value="MFC4363406.1"/>
    <property type="molecule type" value="Genomic_DNA"/>
</dbReference>
<comment type="caution">
    <text evidence="1">The sequence shown here is derived from an EMBL/GenBank/DDBJ whole genome shotgun (WGS) entry which is preliminary data.</text>
</comment>